<dbReference type="EMBL" id="WIGM01000466">
    <property type="protein sequence ID" value="KAF6824447.1"/>
    <property type="molecule type" value="Genomic_DNA"/>
</dbReference>
<organism evidence="2 3">
    <name type="scientific">Colletotrichum musicola</name>
    <dbReference type="NCBI Taxonomy" id="2175873"/>
    <lineage>
        <taxon>Eukaryota</taxon>
        <taxon>Fungi</taxon>
        <taxon>Dikarya</taxon>
        <taxon>Ascomycota</taxon>
        <taxon>Pezizomycotina</taxon>
        <taxon>Sordariomycetes</taxon>
        <taxon>Hypocreomycetidae</taxon>
        <taxon>Glomerellales</taxon>
        <taxon>Glomerellaceae</taxon>
        <taxon>Colletotrichum</taxon>
        <taxon>Colletotrichum orchidearum species complex</taxon>
    </lineage>
</organism>
<accession>A0A8H6N8N8</accession>
<feature type="region of interest" description="Disordered" evidence="1">
    <location>
        <begin position="1"/>
        <end position="68"/>
    </location>
</feature>
<gene>
    <name evidence="2" type="ORF">CMUS01_10230</name>
</gene>
<proteinExistence type="predicted"/>
<protein>
    <submittedName>
        <fullName evidence="2">Uncharacterized protein</fullName>
    </submittedName>
</protein>
<evidence type="ECO:0000256" key="1">
    <source>
        <dbReference type="SAM" id="MobiDB-lite"/>
    </source>
</evidence>
<evidence type="ECO:0000313" key="2">
    <source>
        <dbReference type="EMBL" id="KAF6824447.1"/>
    </source>
</evidence>
<evidence type="ECO:0000313" key="3">
    <source>
        <dbReference type="Proteomes" id="UP000639643"/>
    </source>
</evidence>
<dbReference type="AlphaFoldDB" id="A0A8H6N8N8"/>
<reference evidence="2" key="1">
    <citation type="journal article" date="2020" name="Phytopathology">
        <title>Genome Sequence Resources of Colletotrichum truncatum, C. plurivorum, C. musicola, and C. sojae: Four Species Pathogenic to Soybean (Glycine max).</title>
        <authorList>
            <person name="Rogerio F."/>
            <person name="Boufleur T.R."/>
            <person name="Ciampi-Guillardi M."/>
            <person name="Sukno S.A."/>
            <person name="Thon M.R."/>
            <person name="Massola Junior N.S."/>
            <person name="Baroncelli R."/>
        </authorList>
    </citation>
    <scope>NUCLEOTIDE SEQUENCE</scope>
    <source>
        <strain evidence="2">LFN0074</strain>
    </source>
</reference>
<name>A0A8H6N8N8_9PEZI</name>
<feature type="compositionally biased region" description="Basic and acidic residues" evidence="1">
    <location>
        <begin position="13"/>
        <end position="23"/>
    </location>
</feature>
<comment type="caution">
    <text evidence="2">The sequence shown here is derived from an EMBL/GenBank/DDBJ whole genome shotgun (WGS) entry which is preliminary data.</text>
</comment>
<sequence>MALFSFSIPLEPVRGETSHRDHPSPLPTSCPKTTLSIENKGKGSPRPRLPIPAPNRKRPSTRLDYRSQGTAEIPSYLIDNANSHIMSTDTTIYQVQAGNEYTVPLEDDDTRLSGSYIT</sequence>
<dbReference type="Proteomes" id="UP000639643">
    <property type="component" value="Unassembled WGS sequence"/>
</dbReference>
<keyword evidence="3" id="KW-1185">Reference proteome</keyword>